<gene>
    <name evidence="4" type="ORF">IAA16_10150</name>
</gene>
<dbReference type="SUPFAM" id="SSF111369">
    <property type="entry name" value="HlyD-like secretion proteins"/>
    <property type="match status" value="1"/>
</dbReference>
<dbReference type="GO" id="GO:0030313">
    <property type="term" value="C:cell envelope"/>
    <property type="evidence" value="ECO:0007669"/>
    <property type="project" value="UniProtKB-SubCell"/>
</dbReference>
<name>A0A9E2L564_9SPIR</name>
<comment type="subcellular location">
    <subcellularLocation>
        <location evidence="1">Cell envelope</location>
    </subcellularLocation>
</comment>
<evidence type="ECO:0000313" key="4">
    <source>
        <dbReference type="EMBL" id="MBU3850916.1"/>
    </source>
</evidence>
<dbReference type="InterPro" id="IPR050465">
    <property type="entry name" value="UPF0194_transport"/>
</dbReference>
<reference evidence="4" key="1">
    <citation type="journal article" date="2021" name="PeerJ">
        <title>Extensive microbial diversity within the chicken gut microbiome revealed by metagenomics and culture.</title>
        <authorList>
            <person name="Gilroy R."/>
            <person name="Ravi A."/>
            <person name="Getino M."/>
            <person name="Pursley I."/>
            <person name="Horton D.L."/>
            <person name="Alikhan N.F."/>
            <person name="Baker D."/>
            <person name="Gharbi K."/>
            <person name="Hall N."/>
            <person name="Watson M."/>
            <person name="Adriaenssens E.M."/>
            <person name="Foster-Nyarko E."/>
            <person name="Jarju S."/>
            <person name="Secka A."/>
            <person name="Antonio M."/>
            <person name="Oren A."/>
            <person name="Chaudhuri R.R."/>
            <person name="La Ragione R."/>
            <person name="Hildebrand F."/>
            <person name="Pallen M.J."/>
        </authorList>
    </citation>
    <scope>NUCLEOTIDE SEQUENCE</scope>
    <source>
        <strain evidence="4">Gambia15-2214</strain>
    </source>
</reference>
<dbReference type="Gene3D" id="2.40.50.100">
    <property type="match status" value="1"/>
</dbReference>
<evidence type="ECO:0000256" key="1">
    <source>
        <dbReference type="ARBA" id="ARBA00004196"/>
    </source>
</evidence>
<comment type="caution">
    <text evidence="4">The sequence shown here is derived from an EMBL/GenBank/DDBJ whole genome shotgun (WGS) entry which is preliminary data.</text>
</comment>
<evidence type="ECO:0000256" key="2">
    <source>
        <dbReference type="ARBA" id="ARBA00023054"/>
    </source>
</evidence>
<keyword evidence="2" id="KW-0175">Coiled coil</keyword>
<evidence type="ECO:0000313" key="5">
    <source>
        <dbReference type="Proteomes" id="UP000823914"/>
    </source>
</evidence>
<evidence type="ECO:0000256" key="3">
    <source>
        <dbReference type="SAM" id="MobiDB-lite"/>
    </source>
</evidence>
<dbReference type="Proteomes" id="UP000823914">
    <property type="component" value="Unassembled WGS sequence"/>
</dbReference>
<accession>A0A9E2L564</accession>
<dbReference type="EMBL" id="JAHLFV010000232">
    <property type="protein sequence ID" value="MBU3850916.1"/>
    <property type="molecule type" value="Genomic_DNA"/>
</dbReference>
<protein>
    <submittedName>
        <fullName evidence="4">Efflux RND transporter periplasmic adaptor subunit</fullName>
    </submittedName>
</protein>
<reference evidence="4" key="2">
    <citation type="submission" date="2021-04" db="EMBL/GenBank/DDBJ databases">
        <authorList>
            <person name="Gilroy R."/>
        </authorList>
    </citation>
    <scope>NUCLEOTIDE SEQUENCE</scope>
    <source>
        <strain evidence="4">Gambia15-2214</strain>
    </source>
</reference>
<feature type="region of interest" description="Disordered" evidence="3">
    <location>
        <begin position="315"/>
        <end position="335"/>
    </location>
</feature>
<dbReference type="AlphaFoldDB" id="A0A9E2L564"/>
<dbReference type="Gene3D" id="2.40.30.170">
    <property type="match status" value="1"/>
</dbReference>
<proteinExistence type="predicted"/>
<dbReference type="PANTHER" id="PTHR32347:SF14">
    <property type="entry name" value="EFFLUX SYSTEM COMPONENT YKNX-RELATED"/>
    <property type="match status" value="1"/>
</dbReference>
<dbReference type="Gene3D" id="1.10.287.470">
    <property type="entry name" value="Helix hairpin bin"/>
    <property type="match status" value="1"/>
</dbReference>
<sequence>MRKNKSRVRNIIFIIIGLVAVSSAYIMVKNSSKQTPQNVTYTVHSETVENIIEIAGTISAAQEQKLQAAGDGTVTGVYVSAGDTVKKGDILIRIDDTTQQYELEQQDYQIEQKRISGAQRDVEMLLKQRKVLEQKLEDRIIKANFDGIVAYLNVAEGDYLVAKDEVGTMIDRTYLKALVEVAETDSSKIKPGQKVMFSFPAYEDHKIEGYLVSSYAIATVTSRGASVVKAEVRIDNPPEQILPNYSFIGEIEISPPETILLVERQAIGYGEDGSPFAEKILPDGTTERVPVTVTAYGNAFVKIISGLQDKDVLKQQSTGTVPIGGAEAPPPPPDK</sequence>
<dbReference type="PANTHER" id="PTHR32347">
    <property type="entry name" value="EFFLUX SYSTEM COMPONENT YKNX-RELATED"/>
    <property type="match status" value="1"/>
</dbReference>
<organism evidence="4 5">
    <name type="scientific">Candidatus Treponema excrementipullorum</name>
    <dbReference type="NCBI Taxonomy" id="2838768"/>
    <lineage>
        <taxon>Bacteria</taxon>
        <taxon>Pseudomonadati</taxon>
        <taxon>Spirochaetota</taxon>
        <taxon>Spirochaetia</taxon>
        <taxon>Spirochaetales</taxon>
        <taxon>Treponemataceae</taxon>
        <taxon>Treponema</taxon>
    </lineage>
</organism>